<dbReference type="AlphaFoldDB" id="A0A9X4L1R7"/>
<protein>
    <submittedName>
        <fullName evidence="1">Major capsid protein</fullName>
    </submittedName>
</protein>
<keyword evidence="2" id="KW-1185">Reference proteome</keyword>
<comment type="caution">
    <text evidence="1">The sequence shown here is derived from an EMBL/GenBank/DDBJ whole genome shotgun (WGS) entry which is preliminary data.</text>
</comment>
<evidence type="ECO:0000313" key="2">
    <source>
        <dbReference type="Proteomes" id="UP001152422"/>
    </source>
</evidence>
<dbReference type="RefSeq" id="WP_277582751.1">
    <property type="nucleotide sequence ID" value="NZ_JAMBPY010000001.1"/>
</dbReference>
<dbReference type="InterPro" id="IPR053738">
    <property type="entry name" value="Lambda_capsid_assembly"/>
</dbReference>
<sequence length="358" mass="39561">MVLEDKRLQQPSLKSFVKEADKLRSENTPNQYPLASAYPIEEVEEIENVYNIVEQQINASASITGFNAGAPIRNKGQGKQAIASLTKIQNANFLDEIEMYHYRNPRNDAERQKIVDGVLIDTNELSVSVDDTVEYIRSQMAYNGRVDYADPMTQTRLTFDLDRPEGNNITVANEWGTEQGAPITDLQNAVKQFQKTNGRKKPEVINMNSTTYNKLVSSGQIKTELFNDTNSPRIVKDDDVIALFNSVKLPPIVIDDTETAIENELGEIETHEHLADDKVVLRSSVLGSTMSGPSVENNFEKGKFVITVIDKDPVTEKTIVGQVVMPVTKNVNGTVYLNVAPTSGETTDGGTTDDGTTA</sequence>
<dbReference type="Proteomes" id="UP001152422">
    <property type="component" value="Unassembled WGS sequence"/>
</dbReference>
<organism evidence="1 2">
    <name type="scientific">Staphylococcus equorum</name>
    <dbReference type="NCBI Taxonomy" id="246432"/>
    <lineage>
        <taxon>Bacteria</taxon>
        <taxon>Bacillati</taxon>
        <taxon>Bacillota</taxon>
        <taxon>Bacilli</taxon>
        <taxon>Bacillales</taxon>
        <taxon>Staphylococcaceae</taxon>
        <taxon>Staphylococcus</taxon>
    </lineage>
</organism>
<accession>A0A9X4L1R7</accession>
<name>A0A9X4L1R7_9STAP</name>
<proteinExistence type="predicted"/>
<gene>
    <name evidence="1" type="ORF">M4L89_01140</name>
</gene>
<dbReference type="Gene3D" id="3.90.1690.10">
    <property type="entry name" value="phage-related protein like domain"/>
    <property type="match status" value="1"/>
</dbReference>
<evidence type="ECO:0000313" key="1">
    <source>
        <dbReference type="EMBL" id="MDG0844847.1"/>
    </source>
</evidence>
<reference evidence="1" key="1">
    <citation type="submission" date="2022-05" db="EMBL/GenBank/DDBJ databases">
        <title>Comparative genomics of Staphylococcus equorum isolates.</title>
        <authorList>
            <person name="Luelf R.H."/>
        </authorList>
    </citation>
    <scope>NUCLEOTIDE SEQUENCE</scope>
    <source>
        <strain evidence="1">TMW 2.2497</strain>
    </source>
</reference>
<dbReference type="EMBL" id="JAMBQA010000001">
    <property type="protein sequence ID" value="MDG0844847.1"/>
    <property type="molecule type" value="Genomic_DNA"/>
</dbReference>